<evidence type="ECO:0000313" key="2">
    <source>
        <dbReference type="Proteomes" id="UP001148838"/>
    </source>
</evidence>
<keyword evidence="2" id="KW-1185">Reference proteome</keyword>
<organism evidence="1 2">
    <name type="scientific">Periplaneta americana</name>
    <name type="common">American cockroach</name>
    <name type="synonym">Blatta americana</name>
    <dbReference type="NCBI Taxonomy" id="6978"/>
    <lineage>
        <taxon>Eukaryota</taxon>
        <taxon>Metazoa</taxon>
        <taxon>Ecdysozoa</taxon>
        <taxon>Arthropoda</taxon>
        <taxon>Hexapoda</taxon>
        <taxon>Insecta</taxon>
        <taxon>Pterygota</taxon>
        <taxon>Neoptera</taxon>
        <taxon>Polyneoptera</taxon>
        <taxon>Dictyoptera</taxon>
        <taxon>Blattodea</taxon>
        <taxon>Blattoidea</taxon>
        <taxon>Blattidae</taxon>
        <taxon>Blattinae</taxon>
        <taxon>Periplaneta</taxon>
    </lineage>
</organism>
<gene>
    <name evidence="1" type="ORF">ANN_09322</name>
</gene>
<proteinExistence type="predicted"/>
<comment type="caution">
    <text evidence="1">The sequence shown here is derived from an EMBL/GenBank/DDBJ whole genome shotgun (WGS) entry which is preliminary data.</text>
</comment>
<dbReference type="EMBL" id="JAJSOF020000005">
    <property type="protein sequence ID" value="KAJ4447318.1"/>
    <property type="molecule type" value="Genomic_DNA"/>
</dbReference>
<protein>
    <submittedName>
        <fullName evidence="1">Uncharacterized protein</fullName>
    </submittedName>
</protein>
<accession>A0ABQ8TN86</accession>
<evidence type="ECO:0000313" key="1">
    <source>
        <dbReference type="EMBL" id="KAJ4447318.1"/>
    </source>
</evidence>
<dbReference type="Proteomes" id="UP001148838">
    <property type="component" value="Unassembled WGS sequence"/>
</dbReference>
<reference evidence="1 2" key="1">
    <citation type="journal article" date="2022" name="Allergy">
        <title>Genome assembly and annotation of Periplaneta americana reveal a comprehensive cockroach allergen profile.</title>
        <authorList>
            <person name="Wang L."/>
            <person name="Xiong Q."/>
            <person name="Saelim N."/>
            <person name="Wang L."/>
            <person name="Nong W."/>
            <person name="Wan A.T."/>
            <person name="Shi M."/>
            <person name="Liu X."/>
            <person name="Cao Q."/>
            <person name="Hui J.H.L."/>
            <person name="Sookrung N."/>
            <person name="Leung T.F."/>
            <person name="Tungtrongchitr A."/>
            <person name="Tsui S.K.W."/>
        </authorList>
    </citation>
    <scope>NUCLEOTIDE SEQUENCE [LARGE SCALE GENOMIC DNA]</scope>
    <source>
        <strain evidence="1">PWHHKU_190912</strain>
    </source>
</reference>
<name>A0ABQ8TN86_PERAM</name>
<sequence>MHNIRDTQIYSAMKAIIVISYSQAVIYKCELKTNVDVDDGKKKNIYNPSIPYYLQKYQLKELEVIGRLLVGARDPVEVKIEFTERKKSTVENLSHQLRGEVASRLHWGAVRIMFEPLLCVSFLRFSPALKRISDNLMNAQIHLV</sequence>